<evidence type="ECO:0000259" key="5">
    <source>
        <dbReference type="PROSITE" id="PS51746"/>
    </source>
</evidence>
<organism evidence="6">
    <name type="scientific">Palpitomonas bilix</name>
    <dbReference type="NCBI Taxonomy" id="652834"/>
    <lineage>
        <taxon>Eukaryota</taxon>
        <taxon>Eukaryota incertae sedis</taxon>
    </lineage>
</organism>
<dbReference type="PANTHER" id="PTHR13832">
    <property type="entry name" value="PROTEIN PHOSPHATASE 2C"/>
    <property type="match status" value="1"/>
</dbReference>
<feature type="domain" description="PPM-type phosphatase" evidence="5">
    <location>
        <begin position="85"/>
        <end position="476"/>
    </location>
</feature>
<dbReference type="GO" id="GO:0004722">
    <property type="term" value="F:protein serine/threonine phosphatase activity"/>
    <property type="evidence" value="ECO:0007669"/>
    <property type="project" value="InterPro"/>
</dbReference>
<dbReference type="InterPro" id="IPR036457">
    <property type="entry name" value="PPM-type-like_dom_sf"/>
</dbReference>
<name>A0A7S3D4S9_9EUKA</name>
<keyword evidence="2 4" id="KW-0378">Hydrolase</keyword>
<dbReference type="PROSITE" id="PS01032">
    <property type="entry name" value="PPM_1"/>
    <property type="match status" value="1"/>
</dbReference>
<dbReference type="Gene3D" id="3.60.40.10">
    <property type="entry name" value="PPM-type phosphatase domain"/>
    <property type="match status" value="1"/>
</dbReference>
<dbReference type="InterPro" id="IPR000222">
    <property type="entry name" value="PP2C_BS"/>
</dbReference>
<evidence type="ECO:0000256" key="4">
    <source>
        <dbReference type="RuleBase" id="RU003465"/>
    </source>
</evidence>
<comment type="similarity">
    <text evidence="4">Belongs to the PP2C family.</text>
</comment>
<keyword evidence="1" id="KW-0479">Metal-binding</keyword>
<evidence type="ECO:0000256" key="1">
    <source>
        <dbReference type="ARBA" id="ARBA00022723"/>
    </source>
</evidence>
<evidence type="ECO:0000313" key="6">
    <source>
        <dbReference type="EMBL" id="CAE0245899.1"/>
    </source>
</evidence>
<dbReference type="InterPro" id="IPR015655">
    <property type="entry name" value="PP2C"/>
</dbReference>
<dbReference type="PANTHER" id="PTHR13832:SF668">
    <property type="entry name" value="PROTEIN PHOSPHATASE 2C 39-RELATED"/>
    <property type="match status" value="1"/>
</dbReference>
<dbReference type="EMBL" id="HBIB01012369">
    <property type="protein sequence ID" value="CAE0245899.1"/>
    <property type="molecule type" value="Transcribed_RNA"/>
</dbReference>
<reference evidence="6" key="1">
    <citation type="submission" date="2021-01" db="EMBL/GenBank/DDBJ databases">
        <authorList>
            <person name="Corre E."/>
            <person name="Pelletier E."/>
            <person name="Niang G."/>
            <person name="Scheremetjew M."/>
            <person name="Finn R."/>
            <person name="Kale V."/>
            <person name="Holt S."/>
            <person name="Cochrane G."/>
            <person name="Meng A."/>
            <person name="Brown T."/>
            <person name="Cohen L."/>
        </authorList>
    </citation>
    <scope>NUCLEOTIDE SEQUENCE</scope>
    <source>
        <strain evidence="6">NIES-2562</strain>
    </source>
</reference>
<proteinExistence type="inferred from homology"/>
<dbReference type="PROSITE" id="PS51746">
    <property type="entry name" value="PPM_2"/>
    <property type="match status" value="1"/>
</dbReference>
<evidence type="ECO:0000256" key="3">
    <source>
        <dbReference type="ARBA" id="ARBA00022912"/>
    </source>
</evidence>
<evidence type="ECO:0000256" key="2">
    <source>
        <dbReference type="ARBA" id="ARBA00022801"/>
    </source>
</evidence>
<keyword evidence="3 4" id="KW-0904">Protein phosphatase</keyword>
<dbReference type="Pfam" id="PF00481">
    <property type="entry name" value="PP2C"/>
    <property type="match status" value="2"/>
</dbReference>
<accession>A0A7S3D4S9</accession>
<dbReference type="SMART" id="SM00332">
    <property type="entry name" value="PP2Cc"/>
    <property type="match status" value="1"/>
</dbReference>
<dbReference type="CDD" id="cd00143">
    <property type="entry name" value="PP2Cc"/>
    <property type="match status" value="1"/>
</dbReference>
<dbReference type="GO" id="GO:0046872">
    <property type="term" value="F:metal ion binding"/>
    <property type="evidence" value="ECO:0007669"/>
    <property type="project" value="UniProtKB-KW"/>
</dbReference>
<dbReference type="AlphaFoldDB" id="A0A7S3D4S9"/>
<gene>
    <name evidence="6" type="ORF">PBIL07802_LOCUS8082</name>
</gene>
<protein>
    <recommendedName>
        <fullName evidence="5">PPM-type phosphatase domain-containing protein</fullName>
    </recommendedName>
</protein>
<sequence>MALLRHIAATTRHIHHIHGGCARCFGVLSRTLPAQYADIPEFNVVGDYDELEVGLPVAKEIVYPFTADDVDKRRHSEAGTVGQYAFGVAIEKGMRDYLEDAFAVAQISDFAYFGVYDGHGGRDVVDYLSHNLHKSFSLDQCRTPVNRSHAIRTGYLTTDLNILHQMEVNGWNGGSTAVSAFLSMIPQRRRMGEGNHFSSIHPPPLQSSIHESSLTNIGFYRSISTPLESFMGPNARQEGLTMTHLQPKLFRIDAMEGKIGQIMSIAHVGDSRAVLCTSTSAFHPAEEGGGGRRKLHALQLTRDHTPENPSEQRILQRLGAERDYLRVSRVGQSVSVSRAFGDMHVKRFVQAKPDLFERDLCVDDGKGLTEDQFLLLCTDGVWEVMNPEEACAIVVHHLQYEMSKRGLIIDEDVRLRPSGEEDMQEYSSYDEATEYAFDMWQERVAMAYERAAAGLRDAAVQKMGSKDNVTVMVIGLRDAHYLPVGVRKKMIDRYGETALVLRPPSTTALAPRHT</sequence>
<dbReference type="SUPFAM" id="SSF81606">
    <property type="entry name" value="PP2C-like"/>
    <property type="match status" value="1"/>
</dbReference>
<dbReference type="InterPro" id="IPR001932">
    <property type="entry name" value="PPM-type_phosphatase-like_dom"/>
</dbReference>